<dbReference type="AlphaFoldDB" id="A0A2N7RYH6"/>
<evidence type="ECO:0008006" key="5">
    <source>
        <dbReference type="Google" id="ProtNLM"/>
    </source>
</evidence>
<protein>
    <recommendedName>
        <fullName evidence="5">TPM domain-containing protein</fullName>
    </recommendedName>
</protein>
<dbReference type="EMBL" id="PNQX01000003">
    <property type="protein sequence ID" value="PMQ18952.1"/>
    <property type="molecule type" value="Genomic_DNA"/>
</dbReference>
<keyword evidence="1" id="KW-0472">Membrane</keyword>
<name>A0A2N7RYH6_9MICC</name>
<feature type="chain" id="PRO_5014646686" description="TPM domain-containing protein" evidence="2">
    <location>
        <begin position="39"/>
        <end position="485"/>
    </location>
</feature>
<keyword evidence="1" id="KW-1133">Transmembrane helix</keyword>
<feature type="transmembrane region" description="Helical" evidence="1">
    <location>
        <begin position="226"/>
        <end position="248"/>
    </location>
</feature>
<sequence>MDRTTSPGKISATRIICACLGALLLVAGLNALSFPAQAAGETTEPVYPSAPPAQDSEDEGSVLIPSVTSQEGQFYLAVTDAALDNVDQEQIMDAVREAVAGQNAKILLGVDQEPNNLKGAAQLVRGMLLFGDSDAMADDWLENGKELGYVGKGWIAIGVMLPETSGDPVQVYVDPGRDVSETQPGGRDAVMEAGAAEFAAGDYTEGTIAVALDATKQLQAPADKTLVKLIALGVLALLAIVGIIWALLAKKRKAKGLQVAQRTKEAEVFVSKIHRGRNFLARRHVPEPGLPATSTTSAIFAGIQERRTQVLALPPTAESQNPSERELNELRAREQELSRLGSAIILCTELAGTPAKNRDTWRGIFGAHTAKVEELALFLDLPGASDSHCAPAVRTVIITHTDALRQLRREVEQRGAGTRESLAVLEKLWPLREELDQVCKEARGELRKGSVKCEHRTKSTHLFESPEGEDGLGLLIGLAGKGGSR</sequence>
<dbReference type="RefSeq" id="WP_102599054.1">
    <property type="nucleotide sequence ID" value="NZ_JABUYH010000018.1"/>
</dbReference>
<feature type="signal peptide" evidence="2">
    <location>
        <begin position="1"/>
        <end position="38"/>
    </location>
</feature>
<dbReference type="Proteomes" id="UP000235739">
    <property type="component" value="Unassembled WGS sequence"/>
</dbReference>
<proteinExistence type="predicted"/>
<evidence type="ECO:0000256" key="2">
    <source>
        <dbReference type="SAM" id="SignalP"/>
    </source>
</evidence>
<organism evidence="3 4">
    <name type="scientific">Glutamicibacter arilaitensis</name>
    <dbReference type="NCBI Taxonomy" id="256701"/>
    <lineage>
        <taxon>Bacteria</taxon>
        <taxon>Bacillati</taxon>
        <taxon>Actinomycetota</taxon>
        <taxon>Actinomycetes</taxon>
        <taxon>Micrococcales</taxon>
        <taxon>Micrococcaceae</taxon>
        <taxon>Glutamicibacter</taxon>
    </lineage>
</organism>
<keyword evidence="2" id="KW-0732">Signal</keyword>
<evidence type="ECO:0000313" key="3">
    <source>
        <dbReference type="EMBL" id="PMQ18952.1"/>
    </source>
</evidence>
<gene>
    <name evidence="3" type="ORF">CIK84_16460</name>
</gene>
<accession>A0A2N7RYH6</accession>
<evidence type="ECO:0000313" key="4">
    <source>
        <dbReference type="Proteomes" id="UP000235739"/>
    </source>
</evidence>
<reference evidence="3 4" key="1">
    <citation type="journal article" date="2017" name="Elife">
        <title>Extensive horizontal gene transfer in cheese-associated bacteria.</title>
        <authorList>
            <person name="Bonham K.S."/>
            <person name="Wolfe B.E."/>
            <person name="Dutton R.J."/>
        </authorList>
    </citation>
    <scope>NUCLEOTIDE SEQUENCE [LARGE SCALE GENOMIC DNA]</scope>
    <source>
        <strain evidence="3 4">JB182</strain>
    </source>
</reference>
<evidence type="ECO:0000256" key="1">
    <source>
        <dbReference type="SAM" id="Phobius"/>
    </source>
</evidence>
<keyword evidence="1" id="KW-0812">Transmembrane</keyword>
<comment type="caution">
    <text evidence="3">The sequence shown here is derived from an EMBL/GenBank/DDBJ whole genome shotgun (WGS) entry which is preliminary data.</text>
</comment>